<name>A0A6A4GB54_9AGAR</name>
<dbReference type="AlphaFoldDB" id="A0A6A4GB54"/>
<sequence>MLLGDGIYEQTTIQYQGSAPEELEALLANEVARTSLAANKNPEQREIENALRLRNQLTGGLRVSHLISSLSSSTKPDEVPDDLR</sequence>
<keyword evidence="2" id="KW-1185">Reference proteome</keyword>
<gene>
    <name evidence="1" type="ORF">BT96DRAFT_1010155</name>
</gene>
<organism evidence="1 2">
    <name type="scientific">Gymnopus androsaceus JB14</name>
    <dbReference type="NCBI Taxonomy" id="1447944"/>
    <lineage>
        <taxon>Eukaryota</taxon>
        <taxon>Fungi</taxon>
        <taxon>Dikarya</taxon>
        <taxon>Basidiomycota</taxon>
        <taxon>Agaricomycotina</taxon>
        <taxon>Agaricomycetes</taxon>
        <taxon>Agaricomycetidae</taxon>
        <taxon>Agaricales</taxon>
        <taxon>Marasmiineae</taxon>
        <taxon>Omphalotaceae</taxon>
        <taxon>Gymnopus</taxon>
    </lineage>
</organism>
<proteinExistence type="predicted"/>
<accession>A0A6A4GB54</accession>
<evidence type="ECO:0000313" key="2">
    <source>
        <dbReference type="Proteomes" id="UP000799118"/>
    </source>
</evidence>
<evidence type="ECO:0000313" key="1">
    <source>
        <dbReference type="EMBL" id="KAE9382706.1"/>
    </source>
</evidence>
<reference evidence="1" key="1">
    <citation type="journal article" date="2019" name="Environ. Microbiol.">
        <title>Fungal ecological strategies reflected in gene transcription - a case study of two litter decomposers.</title>
        <authorList>
            <person name="Barbi F."/>
            <person name="Kohler A."/>
            <person name="Barry K."/>
            <person name="Baskaran P."/>
            <person name="Daum C."/>
            <person name="Fauchery L."/>
            <person name="Ihrmark K."/>
            <person name="Kuo A."/>
            <person name="LaButti K."/>
            <person name="Lipzen A."/>
            <person name="Morin E."/>
            <person name="Grigoriev I.V."/>
            <person name="Henrissat B."/>
            <person name="Lindahl B."/>
            <person name="Martin F."/>
        </authorList>
    </citation>
    <scope>NUCLEOTIDE SEQUENCE</scope>
    <source>
        <strain evidence="1">JB14</strain>
    </source>
</reference>
<protein>
    <submittedName>
        <fullName evidence="1">Uncharacterized protein</fullName>
    </submittedName>
</protein>
<dbReference type="Proteomes" id="UP000799118">
    <property type="component" value="Unassembled WGS sequence"/>
</dbReference>
<dbReference type="EMBL" id="ML771089">
    <property type="protein sequence ID" value="KAE9382706.1"/>
    <property type="molecule type" value="Genomic_DNA"/>
</dbReference>